<gene>
    <name evidence="2" type="ORF">FU839_11045</name>
</gene>
<dbReference type="OrthoDB" id="3597198at2"/>
<name>A0A5C8LT06_9GAMM</name>
<protein>
    <submittedName>
        <fullName evidence="2">Acyl-protein synthetase</fullName>
    </submittedName>
</protein>
<dbReference type="GO" id="GO:0047474">
    <property type="term" value="F:long-chain fatty acid--protein ligase activity"/>
    <property type="evidence" value="ECO:0007669"/>
    <property type="project" value="InterPro"/>
</dbReference>
<comment type="caution">
    <text evidence="2">The sequence shown here is derived from an EMBL/GenBank/DDBJ whole genome shotgun (WGS) entry which is preliminary data.</text>
</comment>
<dbReference type="Gene3D" id="3.40.50.12780">
    <property type="entry name" value="N-terminal domain of ligase-like"/>
    <property type="match status" value="1"/>
</dbReference>
<dbReference type="RefSeq" id="WP_147904396.1">
    <property type="nucleotide sequence ID" value="NZ_BAAAGC010000010.1"/>
</dbReference>
<proteinExistence type="predicted"/>
<dbReference type="EMBL" id="VRLR01000006">
    <property type="protein sequence ID" value="TXK80491.1"/>
    <property type="molecule type" value="Genomic_DNA"/>
</dbReference>
<reference evidence="2 3" key="1">
    <citation type="submission" date="2019-08" db="EMBL/GenBank/DDBJ databases">
        <title>Draft genome analysis of Rheinheimera tangshanensis isolated from the roots of fresh rice plants (Oryza sativa).</title>
        <authorList>
            <person name="Yu Q."/>
            <person name="Qi Y."/>
            <person name="Zhang H."/>
            <person name="Pu J."/>
        </authorList>
    </citation>
    <scope>NUCLEOTIDE SEQUENCE [LARGE SCALE GENOMIC DNA]</scope>
    <source>
        <strain evidence="2 3">JA3-B52</strain>
    </source>
</reference>
<dbReference type="AlphaFoldDB" id="A0A5C8LT06"/>
<feature type="domain" description="Acyl-protein synthetase LuxE" evidence="1">
    <location>
        <begin position="11"/>
        <end position="353"/>
    </location>
</feature>
<evidence type="ECO:0000313" key="2">
    <source>
        <dbReference type="EMBL" id="TXK80491.1"/>
    </source>
</evidence>
<evidence type="ECO:0000259" key="1">
    <source>
        <dbReference type="Pfam" id="PF04443"/>
    </source>
</evidence>
<dbReference type="Pfam" id="PF04443">
    <property type="entry name" value="LuxE"/>
    <property type="match status" value="1"/>
</dbReference>
<dbReference type="GO" id="GO:0008218">
    <property type="term" value="P:bioluminescence"/>
    <property type="evidence" value="ECO:0007669"/>
    <property type="project" value="InterPro"/>
</dbReference>
<dbReference type="InterPro" id="IPR042099">
    <property type="entry name" value="ANL_N_sf"/>
</dbReference>
<dbReference type="InterPro" id="IPR007534">
    <property type="entry name" value="LuxE"/>
</dbReference>
<sequence>MNNLDFFYNQPSPYSLSKEHKREAIELHLSRLDTHHYQNCKSYQNMTNSFRHGNWLSSNSLLMPVRLFKQQELKSVPQEDVFKVLTSSGTTSQVVSRIILDRGTASNQSKVLVKIMQHYLGLQRLPMLIIDHPSVVKDRTSFSARGAGILGLATFGRDHTYALDDDMTINIERVKSFSEKYSGQPVFIFGFTFMIWQYFFQELKAKNIHLNLSDAVLVHSGGWKKLIDVAVDNTVFKQVAYNTCEIKRVHNFYGMVEQVGSIFVECSHGYLHAPDYADIDIISAETMKVLPYGEKGLIAVSSVLPYSYPGHRLLTEDLGTIYGEDNCACGLKGKYFHVHGRVPKAEVRGCSDTHAVEQKL</sequence>
<accession>A0A5C8LT06</accession>
<keyword evidence="3" id="KW-1185">Reference proteome</keyword>
<evidence type="ECO:0000313" key="3">
    <source>
        <dbReference type="Proteomes" id="UP000321814"/>
    </source>
</evidence>
<organism evidence="2 3">
    <name type="scientific">Rheinheimera tangshanensis</name>
    <dbReference type="NCBI Taxonomy" id="400153"/>
    <lineage>
        <taxon>Bacteria</taxon>
        <taxon>Pseudomonadati</taxon>
        <taxon>Pseudomonadota</taxon>
        <taxon>Gammaproteobacteria</taxon>
        <taxon>Chromatiales</taxon>
        <taxon>Chromatiaceae</taxon>
        <taxon>Rheinheimera</taxon>
    </lineage>
</organism>
<dbReference type="Proteomes" id="UP000321814">
    <property type="component" value="Unassembled WGS sequence"/>
</dbReference>